<dbReference type="RefSeq" id="WP_161047125.1">
    <property type="nucleotide sequence ID" value="NZ_WWCR01000021.1"/>
</dbReference>
<dbReference type="EMBL" id="WWCS01000018">
    <property type="protein sequence ID" value="MYN42203.1"/>
    <property type="molecule type" value="Genomic_DNA"/>
</dbReference>
<accession>A0A7X4H434</accession>
<organism evidence="1 4">
    <name type="scientific">Duganella margarita</name>
    <dbReference type="NCBI Taxonomy" id="2692170"/>
    <lineage>
        <taxon>Bacteria</taxon>
        <taxon>Pseudomonadati</taxon>
        <taxon>Pseudomonadota</taxon>
        <taxon>Betaproteobacteria</taxon>
        <taxon>Burkholderiales</taxon>
        <taxon>Oxalobacteraceae</taxon>
        <taxon>Telluria group</taxon>
        <taxon>Duganella</taxon>
    </lineage>
</organism>
<evidence type="ECO:0000313" key="2">
    <source>
        <dbReference type="EMBL" id="MYN42203.1"/>
    </source>
</evidence>
<protein>
    <submittedName>
        <fullName evidence="1">Uncharacterized protein</fullName>
    </submittedName>
</protein>
<comment type="caution">
    <text evidence="1">The sequence shown here is derived from an EMBL/GenBank/DDBJ whole genome shotgun (WGS) entry which is preliminary data.</text>
</comment>
<reference evidence="3 4" key="1">
    <citation type="submission" date="2019-12" db="EMBL/GenBank/DDBJ databases">
        <title>Novel species isolated from a subtropical stream in China.</title>
        <authorList>
            <person name="Lu H."/>
        </authorList>
    </citation>
    <scope>NUCLEOTIDE SEQUENCE [LARGE SCALE GENOMIC DNA]</scope>
    <source>
        <strain evidence="2 3">FT109W</strain>
        <strain evidence="1 4">FT134W</strain>
    </source>
</reference>
<gene>
    <name evidence="2" type="ORF">GTP55_22925</name>
    <name evidence="1" type="ORF">GTP56_18835</name>
</gene>
<dbReference type="AlphaFoldDB" id="A0A7X4H434"/>
<name>A0A7X4H434_9BURK</name>
<evidence type="ECO:0000313" key="1">
    <source>
        <dbReference type="EMBL" id="MYM74239.1"/>
    </source>
</evidence>
<evidence type="ECO:0000313" key="3">
    <source>
        <dbReference type="Proteomes" id="UP000466332"/>
    </source>
</evidence>
<dbReference type="Proteomes" id="UP000466332">
    <property type="component" value="Unassembled WGS sequence"/>
</dbReference>
<dbReference type="Proteomes" id="UP000469734">
    <property type="component" value="Unassembled WGS sequence"/>
</dbReference>
<keyword evidence="3" id="KW-1185">Reference proteome</keyword>
<dbReference type="EMBL" id="WWCR01000021">
    <property type="protein sequence ID" value="MYM74239.1"/>
    <property type="molecule type" value="Genomic_DNA"/>
</dbReference>
<evidence type="ECO:0000313" key="4">
    <source>
        <dbReference type="Proteomes" id="UP000469734"/>
    </source>
</evidence>
<sequence>MKPDRVIRKLNLDEPRFQNSFKRLKPDIKKEARRALGEMVLLDLDHPPAKLHLHTLANKQVPSFLDPSKKVNVYTLHITSNDSYKASFTFEDGCAYMRNCGPHDDVDKTP</sequence>
<proteinExistence type="predicted"/>